<dbReference type="GO" id="GO:0016042">
    <property type="term" value="P:lipid catabolic process"/>
    <property type="evidence" value="ECO:0007669"/>
    <property type="project" value="UniProtKB-KW"/>
</dbReference>
<evidence type="ECO:0000313" key="6">
    <source>
        <dbReference type="Proteomes" id="UP000030759"/>
    </source>
</evidence>
<keyword evidence="4" id="KW-0443">Lipid metabolism</keyword>
<dbReference type="Proteomes" id="UP000030759">
    <property type="component" value="Unassembled WGS sequence"/>
</dbReference>
<evidence type="ECO:0000256" key="1">
    <source>
        <dbReference type="ARBA" id="ARBA00013201"/>
    </source>
</evidence>
<accession>A0A061IJF3</accession>
<dbReference type="GO" id="GO:0003847">
    <property type="term" value="F:1-alkyl-2-acetylglycerophosphocholine esterase activity"/>
    <property type="evidence" value="ECO:0007669"/>
    <property type="project" value="UniProtKB-EC"/>
</dbReference>
<feature type="non-terminal residue" evidence="5">
    <location>
        <position position="80"/>
    </location>
</feature>
<protein>
    <recommendedName>
        <fullName evidence="1">1-alkyl-2-acetylglycerophosphocholine esterase</fullName>
        <ecNumber evidence="1">3.1.1.47</ecNumber>
    </recommendedName>
</protein>
<proteinExistence type="predicted"/>
<evidence type="ECO:0000256" key="4">
    <source>
        <dbReference type="ARBA" id="ARBA00023098"/>
    </source>
</evidence>
<reference evidence="6" key="1">
    <citation type="journal article" date="2013" name="Nat. Biotechnol.">
        <title>Chinese hamster genome sequenced from sorted chromosomes.</title>
        <authorList>
            <person name="Brinkrolf K."/>
            <person name="Rupp O."/>
            <person name="Laux H."/>
            <person name="Kollin F."/>
            <person name="Ernst W."/>
            <person name="Linke B."/>
            <person name="Kofler R."/>
            <person name="Romand S."/>
            <person name="Hesse F."/>
            <person name="Budach W.E."/>
            <person name="Galosy S."/>
            <person name="Muller D."/>
            <person name="Noll T."/>
            <person name="Wienberg J."/>
            <person name="Jostock T."/>
            <person name="Leonard M."/>
            <person name="Grillari J."/>
            <person name="Tauch A."/>
            <person name="Goesmann A."/>
            <person name="Helk B."/>
            <person name="Mott J.E."/>
            <person name="Puhler A."/>
            <person name="Borth N."/>
        </authorList>
    </citation>
    <scope>NUCLEOTIDE SEQUENCE [LARGE SCALE GENOMIC DNA]</scope>
    <source>
        <strain evidence="6">17A/GY</strain>
    </source>
</reference>
<evidence type="ECO:0000256" key="3">
    <source>
        <dbReference type="ARBA" id="ARBA00022963"/>
    </source>
</evidence>
<dbReference type="PANTHER" id="PTHR10272">
    <property type="entry name" value="PLATELET-ACTIVATING FACTOR ACETYLHYDROLASE"/>
    <property type="match status" value="1"/>
</dbReference>
<dbReference type="Pfam" id="PF03403">
    <property type="entry name" value="PAF-AH_p_II"/>
    <property type="match status" value="1"/>
</dbReference>
<evidence type="ECO:0000256" key="2">
    <source>
        <dbReference type="ARBA" id="ARBA00022801"/>
    </source>
</evidence>
<dbReference type="Gene3D" id="3.40.50.1820">
    <property type="entry name" value="alpha/beta hydrolase"/>
    <property type="match status" value="1"/>
</dbReference>
<dbReference type="EMBL" id="KE665469">
    <property type="protein sequence ID" value="ERE88775.1"/>
    <property type="molecule type" value="Genomic_DNA"/>
</dbReference>
<dbReference type="InterPro" id="IPR029058">
    <property type="entry name" value="AB_hydrolase_fold"/>
</dbReference>
<name>A0A061IJF3_CRIGR</name>
<keyword evidence="3" id="KW-0442">Lipid degradation</keyword>
<organism evidence="5 6">
    <name type="scientific">Cricetulus griseus</name>
    <name type="common">Chinese hamster</name>
    <name type="synonym">Cricetulus barabensis griseus</name>
    <dbReference type="NCBI Taxonomy" id="10029"/>
    <lineage>
        <taxon>Eukaryota</taxon>
        <taxon>Metazoa</taxon>
        <taxon>Chordata</taxon>
        <taxon>Craniata</taxon>
        <taxon>Vertebrata</taxon>
        <taxon>Euteleostomi</taxon>
        <taxon>Mammalia</taxon>
        <taxon>Eutheria</taxon>
        <taxon>Euarchontoglires</taxon>
        <taxon>Glires</taxon>
        <taxon>Rodentia</taxon>
        <taxon>Myomorpha</taxon>
        <taxon>Muroidea</taxon>
        <taxon>Cricetidae</taxon>
        <taxon>Cricetinae</taxon>
        <taxon>Cricetulus</taxon>
    </lineage>
</organism>
<evidence type="ECO:0000313" key="5">
    <source>
        <dbReference type="EMBL" id="ERE88775.1"/>
    </source>
</evidence>
<sequence>MSTARSGHSKIPKGNGSYPVGCTDLMFGYANESVFLRLYYPAQDPDRLDTVWIPNKEYFFGLSKFLGTPQFIGNILSFLY</sequence>
<dbReference type="AlphaFoldDB" id="A0A061IJF3"/>
<dbReference type="PANTHER" id="PTHR10272:SF12">
    <property type="entry name" value="PLATELET-ACTIVATING FACTOR ACETYLHYDROLASE"/>
    <property type="match status" value="1"/>
</dbReference>
<dbReference type="EC" id="3.1.1.47" evidence="1"/>
<keyword evidence="2 5" id="KW-0378">Hydrolase</keyword>
<gene>
    <name evidence="5" type="ORF">H671_1g2806</name>
</gene>